<dbReference type="InterPro" id="IPR036046">
    <property type="entry name" value="Acylphosphatase-like_dom_sf"/>
</dbReference>
<dbReference type="RefSeq" id="WP_129130131.1">
    <property type="nucleotide sequence ID" value="NZ_SDHW01000001.1"/>
</dbReference>
<evidence type="ECO:0000256" key="1">
    <source>
        <dbReference type="ARBA" id="ARBA00005614"/>
    </source>
</evidence>
<evidence type="ECO:0000256" key="5">
    <source>
        <dbReference type="RuleBase" id="RU000553"/>
    </source>
</evidence>
<dbReference type="PANTHER" id="PTHR47268">
    <property type="entry name" value="ACYLPHOSPHATASE"/>
    <property type="match status" value="1"/>
</dbReference>
<dbReference type="InterPro" id="IPR020456">
    <property type="entry name" value="Acylphosphatase"/>
</dbReference>
<dbReference type="SUPFAM" id="SSF54975">
    <property type="entry name" value="Acylphosphatase/BLUF domain-like"/>
    <property type="match status" value="1"/>
</dbReference>
<keyword evidence="4 5" id="KW-0378">Hydrolase</keyword>
<evidence type="ECO:0000259" key="7">
    <source>
        <dbReference type="PROSITE" id="PS51160"/>
    </source>
</evidence>
<dbReference type="EC" id="3.6.1.7" evidence="2 4"/>
<evidence type="ECO:0000256" key="6">
    <source>
        <dbReference type="RuleBase" id="RU004168"/>
    </source>
</evidence>
<sequence length="90" mass="10259">MRKTVAITVRGKVQGVWFRKYTQDKAMELQLTGWVRNSDEGDVAVVATGTEDQLADFIEWCWMGSPKSTVTAVITSDVELQEFDRFEVVR</sequence>
<comment type="similarity">
    <text evidence="1 6">Belongs to the acylphosphatase family.</text>
</comment>
<comment type="catalytic activity">
    <reaction evidence="3 4 5">
        <text>an acyl phosphate + H2O = a carboxylate + phosphate + H(+)</text>
        <dbReference type="Rhea" id="RHEA:14965"/>
        <dbReference type="ChEBI" id="CHEBI:15377"/>
        <dbReference type="ChEBI" id="CHEBI:15378"/>
        <dbReference type="ChEBI" id="CHEBI:29067"/>
        <dbReference type="ChEBI" id="CHEBI:43474"/>
        <dbReference type="ChEBI" id="CHEBI:59918"/>
        <dbReference type="EC" id="3.6.1.7"/>
    </reaction>
</comment>
<dbReference type="InterPro" id="IPR001792">
    <property type="entry name" value="Acylphosphatase-like_dom"/>
</dbReference>
<accession>A0A4Q1CPV1</accession>
<protein>
    <recommendedName>
        <fullName evidence="2 4">Acylphosphatase</fullName>
        <ecNumber evidence="2 4">3.6.1.7</ecNumber>
    </recommendedName>
</protein>
<dbReference type="PROSITE" id="PS00150">
    <property type="entry name" value="ACYLPHOSPHATASE_1"/>
    <property type="match status" value="1"/>
</dbReference>
<gene>
    <name evidence="8" type="ORF">ESA94_07120</name>
</gene>
<dbReference type="GO" id="GO:0003998">
    <property type="term" value="F:acylphosphatase activity"/>
    <property type="evidence" value="ECO:0007669"/>
    <property type="project" value="UniProtKB-EC"/>
</dbReference>
<keyword evidence="9" id="KW-1185">Reference proteome</keyword>
<evidence type="ECO:0000256" key="3">
    <source>
        <dbReference type="ARBA" id="ARBA00047645"/>
    </source>
</evidence>
<dbReference type="EMBL" id="SDHW01000001">
    <property type="protein sequence ID" value="RXK62761.1"/>
    <property type="molecule type" value="Genomic_DNA"/>
</dbReference>
<dbReference type="Pfam" id="PF00708">
    <property type="entry name" value="Acylphosphatase"/>
    <property type="match status" value="1"/>
</dbReference>
<dbReference type="PROSITE" id="PS51160">
    <property type="entry name" value="ACYLPHOSPHATASE_3"/>
    <property type="match status" value="1"/>
</dbReference>
<evidence type="ECO:0000313" key="8">
    <source>
        <dbReference type="EMBL" id="RXK62761.1"/>
    </source>
</evidence>
<dbReference type="OrthoDB" id="9808093at2"/>
<evidence type="ECO:0000256" key="2">
    <source>
        <dbReference type="ARBA" id="ARBA00012150"/>
    </source>
</evidence>
<reference evidence="8 9" key="1">
    <citation type="submission" date="2019-01" db="EMBL/GenBank/DDBJ databases">
        <title>Lacibacter sp. strain TTM-7.</title>
        <authorList>
            <person name="Chen W.-M."/>
        </authorList>
    </citation>
    <scope>NUCLEOTIDE SEQUENCE [LARGE SCALE GENOMIC DNA]</scope>
    <source>
        <strain evidence="8 9">TTM-7</strain>
    </source>
</reference>
<dbReference type="PROSITE" id="PS00151">
    <property type="entry name" value="ACYLPHOSPHATASE_2"/>
    <property type="match status" value="1"/>
</dbReference>
<dbReference type="PANTHER" id="PTHR47268:SF4">
    <property type="entry name" value="ACYLPHOSPHATASE"/>
    <property type="match status" value="1"/>
</dbReference>
<name>A0A4Q1CPV1_9BACT</name>
<feature type="active site" evidence="4">
    <location>
        <position position="37"/>
    </location>
</feature>
<evidence type="ECO:0000313" key="9">
    <source>
        <dbReference type="Proteomes" id="UP000290204"/>
    </source>
</evidence>
<comment type="caution">
    <text evidence="8">The sequence shown here is derived from an EMBL/GenBank/DDBJ whole genome shotgun (WGS) entry which is preliminary data.</text>
</comment>
<feature type="active site" evidence="4">
    <location>
        <position position="19"/>
    </location>
</feature>
<organism evidence="8 9">
    <name type="scientific">Lacibacter luteus</name>
    <dbReference type="NCBI Taxonomy" id="2508719"/>
    <lineage>
        <taxon>Bacteria</taxon>
        <taxon>Pseudomonadati</taxon>
        <taxon>Bacteroidota</taxon>
        <taxon>Chitinophagia</taxon>
        <taxon>Chitinophagales</taxon>
        <taxon>Chitinophagaceae</taxon>
        <taxon>Lacibacter</taxon>
    </lineage>
</organism>
<evidence type="ECO:0000256" key="4">
    <source>
        <dbReference type="PROSITE-ProRule" id="PRU00520"/>
    </source>
</evidence>
<dbReference type="InterPro" id="IPR017968">
    <property type="entry name" value="Acylphosphatase_CS"/>
</dbReference>
<dbReference type="AlphaFoldDB" id="A0A4Q1CPV1"/>
<dbReference type="Proteomes" id="UP000290204">
    <property type="component" value="Unassembled WGS sequence"/>
</dbReference>
<proteinExistence type="inferred from homology"/>
<dbReference type="Gene3D" id="3.30.70.100">
    <property type="match status" value="1"/>
</dbReference>
<dbReference type="PRINTS" id="PR00112">
    <property type="entry name" value="ACYLPHPHTASE"/>
</dbReference>
<feature type="domain" description="Acylphosphatase-like" evidence="7">
    <location>
        <begin position="4"/>
        <end position="90"/>
    </location>
</feature>